<gene>
    <name evidence="1" type="ORF">LX69_03337</name>
</gene>
<dbReference type="OrthoDB" id="1091929at2"/>
<reference evidence="1 2" key="1">
    <citation type="submission" date="2018-06" db="EMBL/GenBank/DDBJ databases">
        <title>Genomic Encyclopedia of Archaeal and Bacterial Type Strains, Phase II (KMG-II): from individual species to whole genera.</title>
        <authorList>
            <person name="Goeker M."/>
        </authorList>
    </citation>
    <scope>NUCLEOTIDE SEQUENCE [LARGE SCALE GENOMIC DNA]</scope>
    <source>
        <strain evidence="1 2">DSM 6779</strain>
    </source>
</reference>
<dbReference type="EMBL" id="QKZK01000049">
    <property type="protein sequence ID" value="PZX10613.1"/>
    <property type="molecule type" value="Genomic_DNA"/>
</dbReference>
<evidence type="ECO:0000313" key="1">
    <source>
        <dbReference type="EMBL" id="PZX10613.1"/>
    </source>
</evidence>
<evidence type="ECO:0000313" key="2">
    <source>
        <dbReference type="Proteomes" id="UP000249239"/>
    </source>
</evidence>
<dbReference type="Proteomes" id="UP000249239">
    <property type="component" value="Unassembled WGS sequence"/>
</dbReference>
<proteinExistence type="predicted"/>
<comment type="caution">
    <text evidence="1">The sequence shown here is derived from an EMBL/GenBank/DDBJ whole genome shotgun (WGS) entry which is preliminary data.</text>
</comment>
<dbReference type="RefSeq" id="WP_111447114.1">
    <property type="nucleotide sequence ID" value="NZ_QKZK01000049.1"/>
</dbReference>
<name>A0A2W7MSU0_9BACT</name>
<keyword evidence="2" id="KW-1185">Reference proteome</keyword>
<protein>
    <submittedName>
        <fullName evidence="1">Uncharacterized protein</fullName>
    </submittedName>
</protein>
<dbReference type="AlphaFoldDB" id="A0A2W7MSU0"/>
<sequence length="233" mass="27368">MIAEENFSSCETPFLSISSRAILPHIHMLMKQAIPCFINYIHSENYKKKNLNEDDLTQIYIEQAQILIRKHNYPFNVNGQYRDITNLSKGFSDFYFFPNELGVSTNSIYSVESKRLPAPDKFREKEYVIGNNKNGGIERYKNQIHGKGLNECGLIGFVEKHNFKYWLDLINSWIEDLALSNRNWNEEERLLEIESHVDFCFLHSKAKREEKDIELHHFWIELGNGNSISNSKK</sequence>
<organism evidence="1 2">
    <name type="scientific">Breznakibacter xylanolyticus</name>
    <dbReference type="NCBI Taxonomy" id="990"/>
    <lineage>
        <taxon>Bacteria</taxon>
        <taxon>Pseudomonadati</taxon>
        <taxon>Bacteroidota</taxon>
        <taxon>Bacteroidia</taxon>
        <taxon>Marinilabiliales</taxon>
        <taxon>Marinilabiliaceae</taxon>
        <taxon>Breznakibacter</taxon>
    </lineage>
</organism>
<accession>A0A2W7MSU0</accession>